<keyword evidence="9" id="KW-0256">Endoplasmic reticulum</keyword>
<dbReference type="CDD" id="cd23282">
    <property type="entry name" value="beta-trefoil_MIR_POMT2"/>
    <property type="match status" value="1"/>
</dbReference>
<dbReference type="Gene3D" id="2.80.10.50">
    <property type="match status" value="1"/>
</dbReference>
<dbReference type="Pfam" id="PF02815">
    <property type="entry name" value="MIR"/>
    <property type="match status" value="1"/>
</dbReference>
<evidence type="ECO:0000256" key="2">
    <source>
        <dbReference type="ARBA" id="ARBA00004922"/>
    </source>
</evidence>
<evidence type="ECO:0000313" key="20">
    <source>
        <dbReference type="EMBL" id="JAG00024.1"/>
    </source>
</evidence>
<dbReference type="InterPro" id="IPR036300">
    <property type="entry name" value="MIR_dom_sf"/>
</dbReference>
<dbReference type="InterPro" id="IPR016093">
    <property type="entry name" value="MIR_motif"/>
</dbReference>
<evidence type="ECO:0000256" key="18">
    <source>
        <dbReference type="SAM" id="Phobius"/>
    </source>
</evidence>
<dbReference type="InterPro" id="IPR003342">
    <property type="entry name" value="ArnT-like_N"/>
</dbReference>
<dbReference type="EMBL" id="GBHO01043579">
    <property type="protein sequence ID" value="JAG00025.1"/>
    <property type="molecule type" value="Transcribed_RNA"/>
</dbReference>
<dbReference type="EMBL" id="GBHO01043580">
    <property type="protein sequence ID" value="JAG00024.1"/>
    <property type="molecule type" value="Transcribed_RNA"/>
</dbReference>
<dbReference type="AlphaFoldDB" id="A0A0A9W580"/>
<protein>
    <recommendedName>
        <fullName evidence="12">Protein O-mannosyl-transferase 2</fullName>
        <ecNumber evidence="4">2.4.1.109</ecNumber>
    </recommendedName>
    <alternativeName>
        <fullName evidence="17">Protein twisted</fullName>
    </alternativeName>
</protein>
<dbReference type="InterPro" id="IPR027005">
    <property type="entry name" value="PMT-like"/>
</dbReference>
<dbReference type="PANTHER" id="PTHR10050:SF46">
    <property type="entry name" value="PROTEIN O-MANNOSYL-TRANSFERASE 2"/>
    <property type="match status" value="1"/>
</dbReference>
<evidence type="ECO:0000313" key="25">
    <source>
        <dbReference type="EMBL" id="JAG10954.1"/>
    </source>
</evidence>
<comment type="pathway">
    <text evidence="2">Protein modification; protein glycosylation.</text>
</comment>
<name>A0A0A9W580_LYGHE</name>
<feature type="transmembrane region" description="Helical" evidence="18">
    <location>
        <begin position="113"/>
        <end position="135"/>
    </location>
</feature>
<evidence type="ECO:0000256" key="16">
    <source>
        <dbReference type="ARBA" id="ARBA00062278"/>
    </source>
</evidence>
<accession>A0A0A9W580</accession>
<comment type="catalytic activity">
    <reaction evidence="13">
        <text>a di-trans,poly-cis-dolichyl beta-D-mannosyl phosphate + L-threonyl-[protein] = 3-O-(alpha-D-mannosyl)-L-threonyl-[protein] + a di-trans,poly-cis-dolichyl phosphate + H(+)</text>
        <dbReference type="Rhea" id="RHEA:53396"/>
        <dbReference type="Rhea" id="RHEA-COMP:11060"/>
        <dbReference type="Rhea" id="RHEA-COMP:13547"/>
        <dbReference type="Rhea" id="RHEA-COMP:19498"/>
        <dbReference type="Rhea" id="RHEA-COMP:19501"/>
        <dbReference type="ChEBI" id="CHEBI:15378"/>
        <dbReference type="ChEBI" id="CHEBI:30013"/>
        <dbReference type="ChEBI" id="CHEBI:57683"/>
        <dbReference type="ChEBI" id="CHEBI:58211"/>
        <dbReference type="ChEBI" id="CHEBI:137323"/>
        <dbReference type="EC" id="2.4.1.109"/>
    </reaction>
</comment>
<evidence type="ECO:0000256" key="7">
    <source>
        <dbReference type="ARBA" id="ARBA00022692"/>
    </source>
</evidence>
<dbReference type="PROSITE" id="PS50919">
    <property type="entry name" value="MIR"/>
    <property type="match status" value="3"/>
</dbReference>
<evidence type="ECO:0000313" key="21">
    <source>
        <dbReference type="EMBL" id="JAG00025.1"/>
    </source>
</evidence>
<dbReference type="PANTHER" id="PTHR10050">
    <property type="entry name" value="DOLICHYL-PHOSPHATE-MANNOSE--PROTEIN MANNOSYLTRANSFERASE"/>
    <property type="match status" value="1"/>
</dbReference>
<evidence type="ECO:0000313" key="23">
    <source>
        <dbReference type="EMBL" id="JAG10949.1"/>
    </source>
</evidence>
<comment type="subcellular location">
    <subcellularLocation>
        <location evidence="1">Endoplasmic reticulum membrane</location>
        <topology evidence="1">Multi-pass membrane protein</topology>
    </subcellularLocation>
</comment>
<keyword evidence="11 18" id="KW-0472">Membrane</keyword>
<dbReference type="GO" id="GO:0005789">
    <property type="term" value="C:endoplasmic reticulum membrane"/>
    <property type="evidence" value="ECO:0007669"/>
    <property type="project" value="UniProtKB-SubCell"/>
</dbReference>
<dbReference type="SMART" id="SM00472">
    <property type="entry name" value="MIR"/>
    <property type="match status" value="3"/>
</dbReference>
<keyword evidence="6 21" id="KW-0808">Transferase</keyword>
<gene>
    <name evidence="21" type="primary">tw_8</name>
    <name evidence="20" type="synonym">tw_11</name>
    <name evidence="25" type="synonym">tw_2</name>
    <name evidence="23" type="synonym">tw_5</name>
    <name evidence="24" type="synonym">tw_6</name>
    <name evidence="22" type="synonym">tw_9</name>
    <name evidence="25" type="ORF">CM83_60845</name>
    <name evidence="24" type="ORF">CM83_60852</name>
    <name evidence="23" type="ORF">CM83_60853</name>
    <name evidence="22" type="ORF">CM83_60856</name>
    <name evidence="21" type="ORF">CM83_60857</name>
    <name evidence="20" type="ORF">CM83_60858</name>
</gene>
<evidence type="ECO:0000256" key="8">
    <source>
        <dbReference type="ARBA" id="ARBA00022737"/>
    </source>
</evidence>
<feature type="transmembrane region" description="Helical" evidence="18">
    <location>
        <begin position="72"/>
        <end position="93"/>
    </location>
</feature>
<dbReference type="InterPro" id="IPR032421">
    <property type="entry name" value="PMT_4TMC"/>
</dbReference>
<comment type="subunit">
    <text evidence="16">Interacts with Rt/POMT1.</text>
</comment>
<keyword evidence="8" id="KW-0677">Repeat</keyword>
<feature type="transmembrane region" description="Helical" evidence="18">
    <location>
        <begin position="196"/>
        <end position="229"/>
    </location>
</feature>
<dbReference type="EMBL" id="GBHO01032657">
    <property type="protein sequence ID" value="JAG10947.1"/>
    <property type="molecule type" value="Transcribed_RNA"/>
</dbReference>
<sequence>MDKKSVKVKSTSASSGISESYEWSPSPWLLLLCIITVLSLATRFYKVTEPEHVCWDEVHFGKMGSWYINRTFFFDVHPPLGKMLIALSGYLSGYDGSFAFDKPGDKYGDVNYVGMRVFCTFLGSCIAPLAYLIVLELTNSPSAAFMSSMMIICDVGILTLTQYILLDPILLFFIMMSTYGIVKFNNCKNDFSVTWWFYLCFTGSMLACAISVKFVGLFVVILCGLITVWKLWLILGDLSKSMGYVLKHFLARVFGLILLPAVLYLCIFYVHLKVLNKSGNGDGFFSSAFQSVLDGNSLHNASMPREVAYGSIITLKNRRTGGGYLHSHWHLYPEGVGARQQQCTTYTHKDENNKFLVKPYSSEPSDKETLFVKNGDLVRLEHVPTRRNLHSHREPAPITKKHFQVTGYGENGTGDPNDVWKIVVVNGDSDGIVTTVTSQIRFVHYLQHCVLTTTGKQLPTWAYEQQEVTCNPNLRDSFGIWNVEENFYPKLPNVSFQVFAPGFFARVIESHAVMLQGNAGLKPKEGEITSRPWQWPVNYRGQFFSGNTYRIYLLGNPIIWWGNLCFLLCFAFVAAIHALMTQRGCDNVICLNETSKVVESSIWLIIGWALHYIPFFAMGRVLYFHHYFPALLYSSMLSGVLLNFIVNTSPAMIFPTWHKMGYHLVSAPVLGVIILSFVKFSPLAYGMTGPYAQEPNSPMHGLKWLDSWEF</sequence>
<feature type="domain" description="MIR" evidence="19">
    <location>
        <begin position="430"/>
        <end position="486"/>
    </location>
</feature>
<evidence type="ECO:0000256" key="6">
    <source>
        <dbReference type="ARBA" id="ARBA00022679"/>
    </source>
</evidence>
<evidence type="ECO:0000256" key="4">
    <source>
        <dbReference type="ARBA" id="ARBA00012839"/>
    </source>
</evidence>
<dbReference type="GO" id="GO:0004169">
    <property type="term" value="F:dolichyl-phosphate-mannose-protein mannosyltransferase activity"/>
    <property type="evidence" value="ECO:0007669"/>
    <property type="project" value="UniProtKB-EC"/>
</dbReference>
<organism evidence="21">
    <name type="scientific">Lygus hesperus</name>
    <name type="common">Western plant bug</name>
    <dbReference type="NCBI Taxonomy" id="30085"/>
    <lineage>
        <taxon>Eukaryota</taxon>
        <taxon>Metazoa</taxon>
        <taxon>Ecdysozoa</taxon>
        <taxon>Arthropoda</taxon>
        <taxon>Hexapoda</taxon>
        <taxon>Insecta</taxon>
        <taxon>Pterygota</taxon>
        <taxon>Neoptera</taxon>
        <taxon>Paraneoptera</taxon>
        <taxon>Hemiptera</taxon>
        <taxon>Heteroptera</taxon>
        <taxon>Panheteroptera</taxon>
        <taxon>Cimicomorpha</taxon>
        <taxon>Miridae</taxon>
        <taxon>Mirini</taxon>
        <taxon>Lygus</taxon>
    </lineage>
</organism>
<feature type="transmembrane region" description="Helical" evidence="18">
    <location>
        <begin position="558"/>
        <end position="580"/>
    </location>
</feature>
<dbReference type="SUPFAM" id="SSF82109">
    <property type="entry name" value="MIR domain"/>
    <property type="match status" value="1"/>
</dbReference>
<evidence type="ECO:0000313" key="22">
    <source>
        <dbReference type="EMBL" id="JAG10947.1"/>
    </source>
</evidence>
<reference evidence="21" key="2">
    <citation type="submission" date="2014-07" db="EMBL/GenBank/DDBJ databases">
        <authorList>
            <person name="Hull J."/>
        </authorList>
    </citation>
    <scope>NUCLEOTIDE SEQUENCE</scope>
</reference>
<proteinExistence type="inferred from homology"/>
<feature type="transmembrane region" description="Helical" evidence="18">
    <location>
        <begin position="249"/>
        <end position="270"/>
    </location>
</feature>
<feature type="transmembrane region" description="Helical" evidence="18">
    <location>
        <begin position="660"/>
        <end position="678"/>
    </location>
</feature>
<feature type="transmembrane region" description="Helical" evidence="18">
    <location>
        <begin position="630"/>
        <end position="654"/>
    </location>
</feature>
<feature type="transmembrane region" description="Helical" evidence="18">
    <location>
        <begin position="166"/>
        <end position="184"/>
    </location>
</feature>
<evidence type="ECO:0000256" key="9">
    <source>
        <dbReference type="ARBA" id="ARBA00022824"/>
    </source>
</evidence>
<comment type="function">
    <text evidence="15">Rt/POMT1 and tw/POMT2 function as a protein O-mannosyltransferase in association with each other to generate and maintain normal muscle development.</text>
</comment>
<comment type="catalytic activity">
    <reaction evidence="14">
        <text>a di-trans,poly-cis-dolichyl beta-D-mannosyl phosphate + L-seryl-[protein] = 3-O-(alpha-D-mannosyl)-L-seryl-[protein] + a di-trans,poly-cis-dolichyl phosphate + H(+)</text>
        <dbReference type="Rhea" id="RHEA:17377"/>
        <dbReference type="Rhea" id="RHEA-COMP:9863"/>
        <dbReference type="Rhea" id="RHEA-COMP:13546"/>
        <dbReference type="Rhea" id="RHEA-COMP:19498"/>
        <dbReference type="Rhea" id="RHEA-COMP:19501"/>
        <dbReference type="ChEBI" id="CHEBI:15378"/>
        <dbReference type="ChEBI" id="CHEBI:29999"/>
        <dbReference type="ChEBI" id="CHEBI:57683"/>
        <dbReference type="ChEBI" id="CHEBI:58211"/>
        <dbReference type="ChEBI" id="CHEBI:137321"/>
        <dbReference type="EC" id="2.4.1.109"/>
    </reaction>
</comment>
<evidence type="ECO:0000256" key="12">
    <source>
        <dbReference type="ARBA" id="ARBA00039583"/>
    </source>
</evidence>
<evidence type="ECO:0000256" key="17">
    <source>
        <dbReference type="ARBA" id="ARBA00081085"/>
    </source>
</evidence>
<dbReference type="UniPathway" id="UPA00378"/>
<dbReference type="EMBL" id="GBHO01032655">
    <property type="protein sequence ID" value="JAG10949.1"/>
    <property type="molecule type" value="Transcribed_RNA"/>
</dbReference>
<keyword evidence="10 18" id="KW-1133">Transmembrane helix</keyword>
<evidence type="ECO:0000256" key="1">
    <source>
        <dbReference type="ARBA" id="ARBA00004477"/>
    </source>
</evidence>
<dbReference type="FunFam" id="2.80.10.50:FF:000026">
    <property type="entry name" value="Blast:Protein O-mannosyl-transferase 2"/>
    <property type="match status" value="1"/>
</dbReference>
<keyword evidence="5" id="KW-0328">Glycosyltransferase</keyword>
<dbReference type="EMBL" id="GBHO01032654">
    <property type="protein sequence ID" value="JAG10950.1"/>
    <property type="molecule type" value="Transcribed_RNA"/>
</dbReference>
<dbReference type="Pfam" id="PF02366">
    <property type="entry name" value="PMT"/>
    <property type="match status" value="1"/>
</dbReference>
<dbReference type="EC" id="2.4.1.109" evidence="4"/>
<comment type="similarity">
    <text evidence="3">Belongs to the glycosyltransferase 39 family.</text>
</comment>
<evidence type="ECO:0000256" key="14">
    <source>
        <dbReference type="ARBA" id="ARBA00045102"/>
    </source>
</evidence>
<evidence type="ECO:0000256" key="10">
    <source>
        <dbReference type="ARBA" id="ARBA00022989"/>
    </source>
</evidence>
<evidence type="ECO:0000256" key="5">
    <source>
        <dbReference type="ARBA" id="ARBA00022676"/>
    </source>
</evidence>
<evidence type="ECO:0000313" key="24">
    <source>
        <dbReference type="EMBL" id="JAG10950.1"/>
    </source>
</evidence>
<dbReference type="Pfam" id="PF16192">
    <property type="entry name" value="PMT_4TMC"/>
    <property type="match status" value="1"/>
</dbReference>
<feature type="transmembrane region" description="Helical" evidence="18">
    <location>
        <begin position="600"/>
        <end position="623"/>
    </location>
</feature>
<reference evidence="21" key="1">
    <citation type="journal article" date="2014" name="PLoS ONE">
        <title>Transcriptome-Based Identification of ABC Transporters in the Western Tarnished Plant Bug Lygus hesperus.</title>
        <authorList>
            <person name="Hull J.J."/>
            <person name="Chaney K."/>
            <person name="Geib S.M."/>
            <person name="Fabrick J.A."/>
            <person name="Brent C.S."/>
            <person name="Walsh D."/>
            <person name="Lavine L.C."/>
        </authorList>
    </citation>
    <scope>NUCLEOTIDE SEQUENCE</scope>
</reference>
<feature type="domain" description="MIR" evidence="19">
    <location>
        <begin position="369"/>
        <end position="425"/>
    </location>
</feature>
<evidence type="ECO:0000256" key="3">
    <source>
        <dbReference type="ARBA" id="ARBA00007222"/>
    </source>
</evidence>
<evidence type="ECO:0000259" key="19">
    <source>
        <dbReference type="PROSITE" id="PS50919"/>
    </source>
</evidence>
<feature type="domain" description="MIR" evidence="19">
    <location>
        <begin position="304"/>
        <end position="360"/>
    </location>
</feature>
<evidence type="ECO:0000256" key="13">
    <source>
        <dbReference type="ARBA" id="ARBA00045085"/>
    </source>
</evidence>
<evidence type="ECO:0000256" key="11">
    <source>
        <dbReference type="ARBA" id="ARBA00023136"/>
    </source>
</evidence>
<keyword evidence="7 18" id="KW-0812">Transmembrane</keyword>
<dbReference type="EMBL" id="GBHO01032650">
    <property type="protein sequence ID" value="JAG10954.1"/>
    <property type="molecule type" value="Transcribed_RNA"/>
</dbReference>
<evidence type="ECO:0000256" key="15">
    <source>
        <dbReference type="ARBA" id="ARBA00059310"/>
    </source>
</evidence>